<dbReference type="InterPro" id="IPR038157">
    <property type="entry name" value="FeoA_core_dom"/>
</dbReference>
<dbReference type="PANTHER" id="PTHR42954:SF2">
    <property type="entry name" value="FE(2+) TRANSPORT PROTEIN A"/>
    <property type="match status" value="1"/>
</dbReference>
<accession>A0ABX0HD10</accession>
<sequence>MTATGLKINQTYEIEGISASPLMVRMMEMGVMPGKSISLLQKAPFKGPMAFLIEGNILALRIEEADLIQIKGS</sequence>
<dbReference type="SMART" id="SM00899">
    <property type="entry name" value="FeoA"/>
    <property type="match status" value="1"/>
</dbReference>
<dbReference type="SUPFAM" id="SSF50037">
    <property type="entry name" value="C-terminal domain of transcriptional repressors"/>
    <property type="match status" value="1"/>
</dbReference>
<reference evidence="3 4" key="1">
    <citation type="submission" date="2020-03" db="EMBL/GenBank/DDBJ databases">
        <title>Cyclobacterium plantarum sp. nov., a marine bacterium isolated from a coastal-marine wetland.</title>
        <authorList>
            <person name="Sanchez-Porro C."/>
            <person name="Ventosa A."/>
            <person name="Amoozegar M."/>
        </authorList>
    </citation>
    <scope>NUCLEOTIDE SEQUENCE [LARGE SCALE GENOMIC DNA]</scope>
    <source>
        <strain evidence="3 4">GBPx2</strain>
    </source>
</reference>
<dbReference type="RefSeq" id="WP_166151093.1">
    <property type="nucleotide sequence ID" value="NZ_JAANYN010000014.1"/>
</dbReference>
<dbReference type="Pfam" id="PF04023">
    <property type="entry name" value="FeoA"/>
    <property type="match status" value="1"/>
</dbReference>
<evidence type="ECO:0000256" key="1">
    <source>
        <dbReference type="ARBA" id="ARBA00023004"/>
    </source>
</evidence>
<organism evidence="3 4">
    <name type="scientific">Cyclobacterium plantarum</name>
    <dbReference type="NCBI Taxonomy" id="2716263"/>
    <lineage>
        <taxon>Bacteria</taxon>
        <taxon>Pseudomonadati</taxon>
        <taxon>Bacteroidota</taxon>
        <taxon>Cytophagia</taxon>
        <taxon>Cytophagales</taxon>
        <taxon>Cyclobacteriaceae</taxon>
        <taxon>Cyclobacterium</taxon>
    </lineage>
</organism>
<dbReference type="Proteomes" id="UP000649799">
    <property type="component" value="Unassembled WGS sequence"/>
</dbReference>
<keyword evidence="1" id="KW-0408">Iron</keyword>
<evidence type="ECO:0000313" key="3">
    <source>
        <dbReference type="EMBL" id="NHE59562.1"/>
    </source>
</evidence>
<proteinExistence type="predicted"/>
<evidence type="ECO:0000259" key="2">
    <source>
        <dbReference type="SMART" id="SM00899"/>
    </source>
</evidence>
<dbReference type="InterPro" id="IPR007167">
    <property type="entry name" value="Fe-transptr_FeoA-like"/>
</dbReference>
<dbReference type="InterPro" id="IPR052713">
    <property type="entry name" value="FeoA"/>
</dbReference>
<name>A0ABX0HD10_9BACT</name>
<dbReference type="PANTHER" id="PTHR42954">
    <property type="entry name" value="FE(2+) TRANSPORT PROTEIN A"/>
    <property type="match status" value="1"/>
</dbReference>
<dbReference type="InterPro" id="IPR008988">
    <property type="entry name" value="Transcriptional_repressor_C"/>
</dbReference>
<gene>
    <name evidence="3" type="ORF">G9Q97_22360</name>
</gene>
<dbReference type="Gene3D" id="2.30.30.90">
    <property type="match status" value="1"/>
</dbReference>
<keyword evidence="4" id="KW-1185">Reference proteome</keyword>
<feature type="domain" description="Ferrous iron transporter FeoA-like" evidence="2">
    <location>
        <begin position="1"/>
        <end position="72"/>
    </location>
</feature>
<comment type="caution">
    <text evidence="3">The sequence shown here is derived from an EMBL/GenBank/DDBJ whole genome shotgun (WGS) entry which is preliminary data.</text>
</comment>
<dbReference type="EMBL" id="JAANYN010000014">
    <property type="protein sequence ID" value="NHE59562.1"/>
    <property type="molecule type" value="Genomic_DNA"/>
</dbReference>
<evidence type="ECO:0000313" key="4">
    <source>
        <dbReference type="Proteomes" id="UP000649799"/>
    </source>
</evidence>
<protein>
    <submittedName>
        <fullName evidence="3">Ferrous iron transport protein A</fullName>
    </submittedName>
</protein>